<dbReference type="GO" id="GO:0008483">
    <property type="term" value="F:transaminase activity"/>
    <property type="evidence" value="ECO:0007669"/>
    <property type="project" value="InterPro"/>
</dbReference>
<dbReference type="EMBL" id="AP014879">
    <property type="protein sequence ID" value="BAV34024.1"/>
    <property type="molecule type" value="Genomic_DNA"/>
</dbReference>
<evidence type="ECO:0000313" key="4">
    <source>
        <dbReference type="EMBL" id="BAV34024.1"/>
    </source>
</evidence>
<dbReference type="InterPro" id="IPR005814">
    <property type="entry name" value="Aminotrans_3"/>
</dbReference>
<gene>
    <name evidence="4" type="ORF">SCL_1721</name>
</gene>
<dbReference type="GO" id="GO:0030170">
    <property type="term" value="F:pyridoxal phosphate binding"/>
    <property type="evidence" value="ECO:0007669"/>
    <property type="project" value="InterPro"/>
</dbReference>
<comment type="similarity">
    <text evidence="3">Belongs to the class-III pyridoxal-phosphate-dependent aminotransferase family.</text>
</comment>
<sequence>MKFDNSNRLRERANALIPGGAHTYAKGDDQFPEGMAPYIVRGRGSHVWDVDGNEFIEYGSGLRAVTLGHAFAPVVEAVRRQLEYGTNFIRPAAIELECAELFRELIPSAEMVKFCKNGSDATSGALKLARAYTGRDLVAVCANQPFFSVDDWFIGSSAMPGGIPAATRALTLKFNYNDLASLDALFDQYPGKIAAVILEAEKETPPAPGFFAGLRERCDRHGTVLILDEMITGFRWHKNGAQTLYGIRPDLSTFGKGLGNGFSVSALAGRRDLMRLGGSDHDRERVFLMSTTHGAETHGLAAAMATMRVYQSQPVIETLWQRGRQLAERLRKAAADAGVSEHIPILGQPCCLVFGSRDEKGSPSQPFRTLLLQEIIQRGTLASSLVVNYSHTEDDVDRTVVAFAEAFSIYRRALDQGIEKYLRGRPVKLAIRPYA</sequence>
<protein>
    <submittedName>
        <fullName evidence="4">Glutamate-1-semialdehyde 2,1-aminomutase</fullName>
    </submittedName>
</protein>
<dbReference type="NCBIfam" id="NF004856">
    <property type="entry name" value="PRK06209.1"/>
    <property type="match status" value="1"/>
</dbReference>
<keyword evidence="2 3" id="KW-0663">Pyridoxal phosphate</keyword>
<dbReference type="InParanoid" id="A0A1B4XGU3"/>
<dbReference type="Pfam" id="PF00202">
    <property type="entry name" value="Aminotran_3"/>
    <property type="match status" value="1"/>
</dbReference>
<comment type="cofactor">
    <cofactor evidence="1">
        <name>pyridoxal 5'-phosphate</name>
        <dbReference type="ChEBI" id="CHEBI:597326"/>
    </cofactor>
</comment>
<reference evidence="4 5" key="1">
    <citation type="submission" date="2015-05" db="EMBL/GenBank/DDBJ databases">
        <title>Complete genome sequence of a sulfur-oxidizing gammaproteobacterium strain HA5.</title>
        <authorList>
            <person name="Miura A."/>
            <person name="Kojima H."/>
            <person name="Fukui M."/>
        </authorList>
    </citation>
    <scope>NUCLEOTIDE SEQUENCE [LARGE SCALE GENOMIC DNA]</scope>
    <source>
        <strain evidence="4 5">HA5</strain>
    </source>
</reference>
<evidence type="ECO:0000313" key="5">
    <source>
        <dbReference type="Proteomes" id="UP000243180"/>
    </source>
</evidence>
<evidence type="ECO:0000256" key="3">
    <source>
        <dbReference type="RuleBase" id="RU003560"/>
    </source>
</evidence>
<dbReference type="Gene3D" id="3.90.1150.10">
    <property type="entry name" value="Aspartate Aminotransferase, domain 1"/>
    <property type="match status" value="1"/>
</dbReference>
<proteinExistence type="inferred from homology"/>
<organism evidence="4 5">
    <name type="scientific">Sulfuricaulis limicola</name>
    <dbReference type="NCBI Taxonomy" id="1620215"/>
    <lineage>
        <taxon>Bacteria</taxon>
        <taxon>Pseudomonadati</taxon>
        <taxon>Pseudomonadota</taxon>
        <taxon>Gammaproteobacteria</taxon>
        <taxon>Acidiferrobacterales</taxon>
        <taxon>Acidiferrobacteraceae</taxon>
        <taxon>Sulfuricaulis</taxon>
    </lineage>
</organism>
<keyword evidence="5" id="KW-1185">Reference proteome</keyword>
<name>A0A1B4XGU3_9GAMM</name>
<dbReference type="InterPro" id="IPR015422">
    <property type="entry name" value="PyrdxlP-dep_Trfase_small"/>
</dbReference>
<dbReference type="OrthoDB" id="9801052at2"/>
<dbReference type="PANTHER" id="PTHR43713">
    <property type="entry name" value="GLUTAMATE-1-SEMIALDEHYDE 2,1-AMINOMUTASE"/>
    <property type="match status" value="1"/>
</dbReference>
<accession>A0A1B4XGU3</accession>
<evidence type="ECO:0000256" key="1">
    <source>
        <dbReference type="ARBA" id="ARBA00001933"/>
    </source>
</evidence>
<dbReference type="AlphaFoldDB" id="A0A1B4XGU3"/>
<dbReference type="RefSeq" id="WP_096360816.1">
    <property type="nucleotide sequence ID" value="NZ_AP014879.1"/>
</dbReference>
<evidence type="ECO:0000256" key="2">
    <source>
        <dbReference type="ARBA" id="ARBA00022898"/>
    </source>
</evidence>
<dbReference type="KEGG" id="slim:SCL_1721"/>
<dbReference type="InterPro" id="IPR015424">
    <property type="entry name" value="PyrdxlP-dep_Trfase"/>
</dbReference>
<dbReference type="Proteomes" id="UP000243180">
    <property type="component" value="Chromosome"/>
</dbReference>
<dbReference type="InterPro" id="IPR015421">
    <property type="entry name" value="PyrdxlP-dep_Trfase_major"/>
</dbReference>
<dbReference type="SUPFAM" id="SSF53383">
    <property type="entry name" value="PLP-dependent transferases"/>
    <property type="match status" value="1"/>
</dbReference>
<dbReference type="PANTHER" id="PTHR43713:SF3">
    <property type="entry name" value="GLUTAMATE-1-SEMIALDEHYDE 2,1-AMINOMUTASE 1, CHLOROPLASTIC-RELATED"/>
    <property type="match status" value="1"/>
</dbReference>
<dbReference type="Gene3D" id="3.40.640.10">
    <property type="entry name" value="Type I PLP-dependent aspartate aminotransferase-like (Major domain)"/>
    <property type="match status" value="1"/>
</dbReference>